<evidence type="ECO:0000313" key="2">
    <source>
        <dbReference type="EMBL" id="ALH23192.1"/>
    </source>
</evidence>
<dbReference type="KEGG" id="vg:26049153"/>
<dbReference type="OrthoDB" id="38568at10239"/>
<sequence>MSNIKPIKINPELFKVSGSQNKNKTLKNKPVNPIKSNVLKKDLLARIKNHRSHKQNNLLSTNLDENNNYDYNTDNQDNYTNNNSSDNKQNINTSDSLTQKLDNIPITLEANSSSKKPIPINNDHDDDFLQSINFLKTLSNKKNNTIKRKNLQDFPIEKQENLDNLPQYGCLKNGSLPTFRQLHNSTVKRDSDDVSDSTIPKIKSSNKKNVTFKYNLGKKHKVVSVLIKNVSTRKKISSEHTRLKEIKLNDMKNYLKRHNLLKSGSNAPPDVIKKLYEQSLLTGDVRNTNKNSIVHNYLAE</sequence>
<organism evidence="2 3">
    <name type="scientific">Chrysochromulina ericina virus CeV-01B</name>
    <dbReference type="NCBI Taxonomy" id="3070830"/>
    <lineage>
        <taxon>Viruses</taxon>
        <taxon>Varidnaviria</taxon>
        <taxon>Bamfordvirae</taxon>
        <taxon>Nucleocytoviricota</taxon>
        <taxon>Megaviricetes</taxon>
        <taxon>Imitervirales</taxon>
        <taxon>Mesomimiviridae</taxon>
        <taxon>Tethysvirus</taxon>
        <taxon>Tethysvirus raunefjordenense</taxon>
    </lineage>
</organism>
<protein>
    <submittedName>
        <fullName evidence="2">Uncharacterized protein</fullName>
    </submittedName>
</protein>
<name>A0A0N9QJ73_9VIRU</name>
<accession>A0A0N9QJ73</accession>
<gene>
    <name evidence="2" type="ORF">ceV_286</name>
</gene>
<reference evidence="2 3" key="1">
    <citation type="journal article" date="2015" name="Genome Announc.">
        <title>The 474-Kilobase-Pair Complete Genome Sequence of CeV-01B, a Virus Infecting Haptolina (Chrysochromulina) ericina (Prymnesiophyceae).</title>
        <authorList>
            <person name="Gallot-Lavallee L."/>
            <person name="Pagarete A."/>
            <person name="Legendre M."/>
            <person name="Santini S."/>
            <person name="Sandaa R.A."/>
            <person name="Himmelbauer H."/>
            <person name="Ogata H."/>
            <person name="Bratbak G."/>
            <person name="Claverie J.M."/>
        </authorList>
    </citation>
    <scope>NUCLEOTIDE SEQUENCE [LARGE SCALE GENOMIC DNA]</scope>
    <source>
        <strain evidence="2">CeV-01B</strain>
    </source>
</reference>
<keyword evidence="3" id="KW-1185">Reference proteome</keyword>
<proteinExistence type="predicted"/>
<feature type="compositionally biased region" description="Low complexity" evidence="1">
    <location>
        <begin position="61"/>
        <end position="93"/>
    </location>
</feature>
<evidence type="ECO:0000256" key="1">
    <source>
        <dbReference type="SAM" id="MobiDB-lite"/>
    </source>
</evidence>
<dbReference type="Proteomes" id="UP000203826">
    <property type="component" value="Segment"/>
</dbReference>
<evidence type="ECO:0000313" key="3">
    <source>
        <dbReference type="Proteomes" id="UP000203826"/>
    </source>
</evidence>
<feature type="region of interest" description="Disordered" evidence="1">
    <location>
        <begin position="50"/>
        <end position="93"/>
    </location>
</feature>
<dbReference type="EMBL" id="KT820662">
    <property type="protein sequence ID" value="ALH23192.1"/>
    <property type="molecule type" value="Genomic_DNA"/>
</dbReference>